<dbReference type="STRING" id="1423351.A0A074SQU2"/>
<dbReference type="PANTHER" id="PTHR15237:SF0">
    <property type="entry name" value="CELL CYCLE CHECKPOINT CONTROL PROTEIN"/>
    <property type="match status" value="1"/>
</dbReference>
<dbReference type="HOGENOM" id="CLU_035915_0_0_1"/>
<dbReference type="GO" id="GO:0000076">
    <property type="term" value="P:DNA replication checkpoint signaling"/>
    <property type="evidence" value="ECO:0007669"/>
    <property type="project" value="TreeGrafter"/>
</dbReference>
<comment type="caution">
    <text evidence="2">The sequence shown here is derived from an EMBL/GenBank/DDBJ whole genome shotgun (WGS) entry which is preliminary data.</text>
</comment>
<dbReference type="InterPro" id="IPR007268">
    <property type="entry name" value="Rad9/Ddc1"/>
</dbReference>
<keyword evidence="3" id="KW-1185">Reference proteome</keyword>
<dbReference type="Pfam" id="PF04139">
    <property type="entry name" value="Rad9"/>
    <property type="match status" value="1"/>
</dbReference>
<dbReference type="Gene3D" id="3.70.10.10">
    <property type="match status" value="1"/>
</dbReference>
<dbReference type="AlphaFoldDB" id="A0A074SQU2"/>
<protein>
    <submittedName>
        <fullName evidence="2">Rad9 protein</fullName>
    </submittedName>
</protein>
<evidence type="ECO:0000313" key="3">
    <source>
        <dbReference type="Proteomes" id="UP000027456"/>
    </source>
</evidence>
<sequence>MQTTLSPTSLRTFTKGLACIARYGDELCLHATPEILTLCATNAAKSAYCGMKFAPEFFDVYHVGGSKDALEMIPEGEEVTVRGQLQAKTLLSILRHKTVEKSLEKCEMSIVEGVEGGAAGDEEQLEDQSAESKLVIRFYCKYGVVKTHKLFLNQPPVILAPTLPEQRPSRVVIGPRAMKDLLDHFGRRADAQLQWMFNDEEVRVRSLERDADNQGKHQIATEISVPAEEFDLYEVPYAPIGLAFHLREINASIALAESLAIPVEFSFTEPGGPMIIMLELDAADQLAMVATSSTTGFGPEYDEAIAAAVAKRQRDEEDANNIADGTVRSSAASSRVGPMPSAKRRPGKVVQVSRVSRTESIFSKGNTSESGQIAWSTTPSANAGLSGPRGGTQRAQGTPSFAFPPNAQSTQSQAALRPVREPSFVIGSNFQSTPHPPPQSQHEQPLIPQGTPSFVLPPNAQSTQRPPSPPSFSLAPKAQSTFRPKFQMPSQAAPSQRPQSSPLFTMPPPPPPPRPLFLPSSQFSQAGILEEAGLEDLQHMTQKELDAMLEDDDEEVPGTPEQGHLTMNELEELFNESDFDASDSQVVGTQGASVAKMGDKVSSHALGMLLHAHPGGRLSNRFSTTIKLVLFFNCILRQGTGFKHRSWVNYSTIHWHLLSTLAISNYFNTRE</sequence>
<dbReference type="InterPro" id="IPR046938">
    <property type="entry name" value="DNA_clamp_sf"/>
</dbReference>
<organism evidence="2 3">
    <name type="scientific">Rhizoctonia solani 123E</name>
    <dbReference type="NCBI Taxonomy" id="1423351"/>
    <lineage>
        <taxon>Eukaryota</taxon>
        <taxon>Fungi</taxon>
        <taxon>Dikarya</taxon>
        <taxon>Basidiomycota</taxon>
        <taxon>Agaricomycotina</taxon>
        <taxon>Agaricomycetes</taxon>
        <taxon>Cantharellales</taxon>
        <taxon>Ceratobasidiaceae</taxon>
        <taxon>Rhizoctonia</taxon>
    </lineage>
</organism>
<dbReference type="EMBL" id="AZST01000109">
    <property type="protein sequence ID" value="KEP52372.1"/>
    <property type="molecule type" value="Genomic_DNA"/>
</dbReference>
<reference evidence="2 3" key="1">
    <citation type="submission" date="2013-12" db="EMBL/GenBank/DDBJ databases">
        <authorList>
            <person name="Cubeta M."/>
            <person name="Pakala S."/>
            <person name="Fedorova N."/>
            <person name="Thomas E."/>
            <person name="Dean R."/>
            <person name="Jabaji S."/>
            <person name="Neate S."/>
            <person name="Toda T."/>
            <person name="Tavantzis S."/>
            <person name="Vilgalys R."/>
            <person name="Bharathan N."/>
            <person name="Pakala S."/>
            <person name="Losada L.S."/>
            <person name="Zafar N."/>
            <person name="Nierman W."/>
        </authorList>
    </citation>
    <scope>NUCLEOTIDE SEQUENCE [LARGE SCALE GENOMIC DNA]</scope>
    <source>
        <strain evidence="2 3">123E</strain>
    </source>
</reference>
<dbReference type="SUPFAM" id="SSF55979">
    <property type="entry name" value="DNA clamp"/>
    <property type="match status" value="1"/>
</dbReference>
<feature type="compositionally biased region" description="Low complexity" evidence="1">
    <location>
        <begin position="487"/>
        <end position="504"/>
    </location>
</feature>
<feature type="region of interest" description="Disordered" evidence="1">
    <location>
        <begin position="312"/>
        <end position="520"/>
    </location>
</feature>
<accession>A0A074SQU2</accession>
<evidence type="ECO:0000313" key="2">
    <source>
        <dbReference type="EMBL" id="KEP52372.1"/>
    </source>
</evidence>
<name>A0A074SQU2_9AGAM</name>
<evidence type="ECO:0000256" key="1">
    <source>
        <dbReference type="SAM" id="MobiDB-lite"/>
    </source>
</evidence>
<proteinExistence type="predicted"/>
<feature type="compositionally biased region" description="Pro residues" evidence="1">
    <location>
        <begin position="505"/>
        <end position="516"/>
    </location>
</feature>
<dbReference type="Proteomes" id="UP000027456">
    <property type="component" value="Unassembled WGS sequence"/>
</dbReference>
<dbReference type="GO" id="GO:0031573">
    <property type="term" value="P:mitotic intra-S DNA damage checkpoint signaling"/>
    <property type="evidence" value="ECO:0007669"/>
    <property type="project" value="TreeGrafter"/>
</dbReference>
<dbReference type="GO" id="GO:0030896">
    <property type="term" value="C:checkpoint clamp complex"/>
    <property type="evidence" value="ECO:0007669"/>
    <property type="project" value="InterPro"/>
</dbReference>
<dbReference type="GO" id="GO:0006281">
    <property type="term" value="P:DNA repair"/>
    <property type="evidence" value="ECO:0007669"/>
    <property type="project" value="TreeGrafter"/>
</dbReference>
<feature type="compositionally biased region" description="Polar residues" evidence="1">
    <location>
        <begin position="353"/>
        <end position="383"/>
    </location>
</feature>
<gene>
    <name evidence="2" type="ORF">V565_046350</name>
</gene>
<dbReference type="OrthoDB" id="60092at2759"/>
<dbReference type="PANTHER" id="PTHR15237">
    <property type="entry name" value="DNA REPAIR PROTEIN RAD9"/>
    <property type="match status" value="1"/>
</dbReference>
<dbReference type="GO" id="GO:0071479">
    <property type="term" value="P:cellular response to ionizing radiation"/>
    <property type="evidence" value="ECO:0007669"/>
    <property type="project" value="TreeGrafter"/>
</dbReference>